<organism evidence="3 4">
    <name type="scientific">Cadophora malorum</name>
    <dbReference type="NCBI Taxonomy" id="108018"/>
    <lineage>
        <taxon>Eukaryota</taxon>
        <taxon>Fungi</taxon>
        <taxon>Dikarya</taxon>
        <taxon>Ascomycota</taxon>
        <taxon>Pezizomycotina</taxon>
        <taxon>Leotiomycetes</taxon>
        <taxon>Helotiales</taxon>
        <taxon>Ploettnerulaceae</taxon>
        <taxon>Cadophora</taxon>
    </lineage>
</organism>
<dbReference type="Gene3D" id="3.50.50.60">
    <property type="entry name" value="FAD/NAD(P)-binding domain"/>
    <property type="match status" value="2"/>
</dbReference>
<keyword evidence="4" id="KW-1185">Reference proteome</keyword>
<dbReference type="Proteomes" id="UP000664132">
    <property type="component" value="Unassembled WGS sequence"/>
</dbReference>
<comment type="caution">
    <text evidence="3">The sequence shown here is derived from an EMBL/GenBank/DDBJ whole genome shotgun (WGS) entry which is preliminary data.</text>
</comment>
<dbReference type="InterPro" id="IPR036188">
    <property type="entry name" value="FAD/NAD-bd_sf"/>
</dbReference>
<name>A0A8H7W7T4_9HELO</name>
<dbReference type="OrthoDB" id="74360at2759"/>
<dbReference type="SUPFAM" id="SSF51905">
    <property type="entry name" value="FAD/NAD(P)-binding domain"/>
    <property type="match status" value="1"/>
</dbReference>
<dbReference type="AlphaFoldDB" id="A0A8H7W7T4"/>
<evidence type="ECO:0000313" key="3">
    <source>
        <dbReference type="EMBL" id="KAG4418512.1"/>
    </source>
</evidence>
<reference evidence="3" key="1">
    <citation type="submission" date="2021-02" db="EMBL/GenBank/DDBJ databases">
        <title>Genome sequence Cadophora malorum strain M34.</title>
        <authorList>
            <person name="Stefanovic E."/>
            <person name="Vu D."/>
            <person name="Scully C."/>
            <person name="Dijksterhuis J."/>
            <person name="Roader J."/>
            <person name="Houbraken J."/>
        </authorList>
    </citation>
    <scope>NUCLEOTIDE SEQUENCE</scope>
    <source>
        <strain evidence="3">M34</strain>
    </source>
</reference>
<dbReference type="InterPro" id="IPR050982">
    <property type="entry name" value="Auxin_biosynth/cation_transpt"/>
</dbReference>
<dbReference type="EMBL" id="JAFJYH010000126">
    <property type="protein sequence ID" value="KAG4418512.1"/>
    <property type="molecule type" value="Genomic_DNA"/>
</dbReference>
<sequence length="633" mass="70754">MSASEPQRMPSEAIPSHQRVEPGSVNLPVADLSQINAVKPEEIDQATEQWVSSFNKIIETSNFDGLTELFLPEAHWRDHLCLSWDAHTLKIPAIIDFLKKGCRLMGVAIDKSSQIRSPTVTVFDGKGNIPGIQTFLTIQSEVGAGVGLVRLVQQGKLLKCFSIFTSLRELKGHEEAILGKRPEGVAHGGHPGRKNWLERRVAEEDCEDYEPIVLILGAGQGGLTTAARLKMLGIPTLLVDRNLRIGDSWRNRYHQLVLHDPVWYDHMPYIEFPPHWPIFTPKDKLANFFESYASMLELNVWTSTTIKESKWDPAKENWTVVVERTKERGVSEIRILHPKHIIQATGHSGDMSFPSHISGINDAFKGDVLCHSSQFSGARVDGNGKRAVVVGSCNSGHDIAQDYYEKGYDVTMVQRSSTCVMSSDSILNIGLAGLYEEHGPPVEDADLMFWSIPSTILKAIQIDVTALENKNDAQLLEGLERVGFRTDQGPDRSGLFMKYFQRGGGYYIDVGASQFIIDGKIKIKQGQEIAQVLPNGLKFEDGTELPADEIIFATGYKNMRTQARSIFGDELADQVQDVWGFDEEGEIRSLWRKTGHPGFWFVGGNLAICRYWSRLLALQIKALEEEICAYSDR</sequence>
<proteinExistence type="predicted"/>
<dbReference type="Pfam" id="PF13738">
    <property type="entry name" value="Pyr_redox_3"/>
    <property type="match status" value="1"/>
</dbReference>
<dbReference type="GO" id="GO:0050660">
    <property type="term" value="F:flavin adenine dinucleotide binding"/>
    <property type="evidence" value="ECO:0007669"/>
    <property type="project" value="TreeGrafter"/>
</dbReference>
<dbReference type="PANTHER" id="PTHR43539:SF68">
    <property type="entry name" value="FLAVIN-BINDING MONOOXYGENASE-LIKE PROTEIN (AFU_ORTHOLOGUE AFUA_4G09220)"/>
    <property type="match status" value="1"/>
</dbReference>
<evidence type="ECO:0008006" key="5">
    <source>
        <dbReference type="Google" id="ProtNLM"/>
    </source>
</evidence>
<dbReference type="GO" id="GO:0004497">
    <property type="term" value="F:monooxygenase activity"/>
    <property type="evidence" value="ECO:0007669"/>
    <property type="project" value="TreeGrafter"/>
</dbReference>
<evidence type="ECO:0000256" key="1">
    <source>
        <dbReference type="ARBA" id="ARBA00023002"/>
    </source>
</evidence>
<dbReference type="PANTHER" id="PTHR43539">
    <property type="entry name" value="FLAVIN-BINDING MONOOXYGENASE-LIKE PROTEIN (AFU_ORTHOLOGUE AFUA_4G09220)"/>
    <property type="match status" value="1"/>
</dbReference>
<protein>
    <recommendedName>
        <fullName evidence="5">Flavin-containing monooxygenase</fullName>
    </recommendedName>
</protein>
<dbReference type="PRINTS" id="PR00411">
    <property type="entry name" value="PNDRDTASEI"/>
</dbReference>
<feature type="region of interest" description="Disordered" evidence="2">
    <location>
        <begin position="1"/>
        <end position="22"/>
    </location>
</feature>
<keyword evidence="1" id="KW-0560">Oxidoreductase</keyword>
<evidence type="ECO:0000256" key="2">
    <source>
        <dbReference type="SAM" id="MobiDB-lite"/>
    </source>
</evidence>
<accession>A0A8H7W7T4</accession>
<evidence type="ECO:0000313" key="4">
    <source>
        <dbReference type="Proteomes" id="UP000664132"/>
    </source>
</evidence>
<gene>
    <name evidence="3" type="ORF">IFR04_008315</name>
</gene>